<sequence length="535" mass="58398">MFKLAHNGKILMDITEASPESEGFILNALKQSAFSQCEIDHDSIKAFFKGDKTEKILAVAIKRDATFEVSVCEDKMQAVGSITVAQGGTAISFESAKKMLIDAGVTRGYKKVYLETLLKKQHLAQPGEKISEPLAIGMLPINGDPATLKLHVCTLKQRLKQPKLLEDGSVDMRDFGKLSSVAEGTVLATKMPATAGQEGFNVLGDTLPAKHGDTFELTAGDGTEISQNDPMQLVATISGCPSEINNGMRVDDVFVIEEVSVKSGHIEFDGSVVVSKNVEPGMKIISKGDVTVLGSVESAEIHADGYIEIKQAAIGHLDHKTTEHSLTCKLIAKGDIEVAYGQYAYLEGHNITFNKQSNHCDLKAFDKITIGIGDKPNGKLIGGEILDAQQVIAGEIGTPSGAKMNIFLAQNGIAITKQTDECVKNLAQVDEQITTLQQAVEKAQQLRDQEKKKVLMQKISATQKHYRQQAKDIEKQLSDLDHHLHDIVDSAQLIANKTLNSGVEIRIFDRVYKTQRSYPRCVAKLEDNQLKIDFN</sequence>
<feature type="domain" description="Flagellar Assembly Protein A N-terminal region" evidence="2">
    <location>
        <begin position="67"/>
        <end position="246"/>
    </location>
</feature>
<dbReference type="InterPro" id="IPR005646">
    <property type="entry name" value="FapA"/>
</dbReference>
<dbReference type="AlphaFoldDB" id="A0A4Q7ITX7"/>
<dbReference type="EMBL" id="PPSX01000002">
    <property type="protein sequence ID" value="RZQ55116.1"/>
    <property type="molecule type" value="Genomic_DNA"/>
</dbReference>
<gene>
    <name evidence="3" type="ORF">C1E23_00340</name>
</gene>
<dbReference type="PANTHER" id="PTHR38032:SF1">
    <property type="entry name" value="RNA-BINDING PROTEIN KHPB N-TERMINAL DOMAIN-CONTAINING PROTEIN"/>
    <property type="match status" value="1"/>
</dbReference>
<dbReference type="Pfam" id="PF20250">
    <property type="entry name" value="FapA_N"/>
    <property type="match status" value="1"/>
</dbReference>
<accession>A0A4Q7ITX7</accession>
<reference evidence="3 4" key="1">
    <citation type="submission" date="2018-01" db="EMBL/GenBank/DDBJ databases">
        <title>Co-occurrence of chitin degradation, pigmentation and bioactivity in marine Pseudoalteromonas.</title>
        <authorList>
            <person name="Paulsen S."/>
            <person name="Gram L."/>
            <person name="Machado H."/>
        </authorList>
    </citation>
    <scope>NUCLEOTIDE SEQUENCE [LARGE SCALE GENOMIC DNA]</scope>
    <source>
        <strain evidence="3 4">S3898</strain>
    </source>
</reference>
<dbReference type="Pfam" id="PF03961">
    <property type="entry name" value="FapA"/>
    <property type="match status" value="1"/>
</dbReference>
<dbReference type="RefSeq" id="WP_130253664.1">
    <property type="nucleotide sequence ID" value="NZ_PPSX01000002.1"/>
</dbReference>
<evidence type="ECO:0000259" key="2">
    <source>
        <dbReference type="Pfam" id="PF20250"/>
    </source>
</evidence>
<comment type="caution">
    <text evidence="3">The sequence shown here is derived from an EMBL/GenBank/DDBJ whole genome shotgun (WGS) entry which is preliminary data.</text>
</comment>
<dbReference type="GO" id="GO:0000902">
    <property type="term" value="P:cell morphogenesis"/>
    <property type="evidence" value="ECO:0007669"/>
    <property type="project" value="InterPro"/>
</dbReference>
<keyword evidence="1" id="KW-0175">Coiled coil</keyword>
<dbReference type="InterPro" id="IPR046865">
    <property type="entry name" value="FapA_b_solenoid"/>
</dbReference>
<dbReference type="InterPro" id="IPR016098">
    <property type="entry name" value="CAP/MinC_C"/>
</dbReference>
<dbReference type="InterPro" id="IPR046866">
    <property type="entry name" value="FapA_N"/>
</dbReference>
<dbReference type="Proteomes" id="UP000291338">
    <property type="component" value="Unassembled WGS sequence"/>
</dbReference>
<evidence type="ECO:0000313" key="3">
    <source>
        <dbReference type="EMBL" id="RZQ55116.1"/>
    </source>
</evidence>
<dbReference type="Gene3D" id="2.160.20.70">
    <property type="match status" value="1"/>
</dbReference>
<evidence type="ECO:0000256" key="1">
    <source>
        <dbReference type="SAM" id="Coils"/>
    </source>
</evidence>
<dbReference type="InterPro" id="IPR036145">
    <property type="entry name" value="MinC_C_sf"/>
</dbReference>
<protein>
    <submittedName>
        <fullName evidence="3">DUF342 domain-containing protein</fullName>
    </submittedName>
</protein>
<evidence type="ECO:0000313" key="4">
    <source>
        <dbReference type="Proteomes" id="UP000291338"/>
    </source>
</evidence>
<name>A0A4Q7ITX7_9GAMM</name>
<feature type="coiled-coil region" evidence="1">
    <location>
        <begin position="426"/>
        <end position="476"/>
    </location>
</feature>
<dbReference type="PANTHER" id="PTHR38032">
    <property type="entry name" value="POLYMERASE-RELATED"/>
    <property type="match status" value="1"/>
</dbReference>
<dbReference type="SUPFAM" id="SSF63848">
    <property type="entry name" value="Cell-division inhibitor MinC, C-terminal domain"/>
    <property type="match status" value="1"/>
</dbReference>
<organism evidence="3 4">
    <name type="scientific">Pseudoalteromonas phenolica</name>
    <dbReference type="NCBI Taxonomy" id="161398"/>
    <lineage>
        <taxon>Bacteria</taxon>
        <taxon>Pseudomonadati</taxon>
        <taxon>Pseudomonadota</taxon>
        <taxon>Gammaproteobacteria</taxon>
        <taxon>Alteromonadales</taxon>
        <taxon>Pseudoalteromonadaceae</taxon>
        <taxon>Pseudoalteromonas</taxon>
    </lineage>
</organism>
<proteinExistence type="predicted"/>